<dbReference type="SMART" id="SM00192">
    <property type="entry name" value="LDLa"/>
    <property type="match status" value="5"/>
</dbReference>
<dbReference type="InterPro" id="IPR035976">
    <property type="entry name" value="Sushi/SCR/CCP_sf"/>
</dbReference>
<dbReference type="SUPFAM" id="SSF57535">
    <property type="entry name" value="Complement control module/SCR domain"/>
    <property type="match status" value="1"/>
</dbReference>
<dbReference type="InterPro" id="IPR001254">
    <property type="entry name" value="Trypsin_dom"/>
</dbReference>
<evidence type="ECO:0000256" key="4">
    <source>
        <dbReference type="SAM" id="MobiDB-lite"/>
    </source>
</evidence>
<feature type="disulfide bond" evidence="2">
    <location>
        <begin position="112"/>
        <end position="130"/>
    </location>
</feature>
<dbReference type="InterPro" id="IPR002172">
    <property type="entry name" value="LDrepeatLR_classA_rpt"/>
</dbReference>
<dbReference type="EMBL" id="CAKASE010000072">
    <property type="protein sequence ID" value="CAG9574101.1"/>
    <property type="molecule type" value="Genomic_DNA"/>
</dbReference>
<gene>
    <name evidence="7" type="ORF">DCHRY22_LOCUS10757</name>
</gene>
<feature type="disulfide bond" evidence="2">
    <location>
        <begin position="71"/>
        <end position="89"/>
    </location>
</feature>
<feature type="disulfide bond" evidence="2">
    <location>
        <begin position="105"/>
        <end position="117"/>
    </location>
</feature>
<keyword evidence="1 2" id="KW-1015">Disulfide bond</keyword>
<evidence type="ECO:0000256" key="3">
    <source>
        <dbReference type="PROSITE-ProRule" id="PRU00302"/>
    </source>
</evidence>
<dbReference type="GO" id="GO:0004252">
    <property type="term" value="F:serine-type endopeptidase activity"/>
    <property type="evidence" value="ECO:0007669"/>
    <property type="project" value="InterPro"/>
</dbReference>
<feature type="disulfide bond" evidence="2">
    <location>
        <begin position="64"/>
        <end position="76"/>
    </location>
</feature>
<dbReference type="CDD" id="cd00033">
    <property type="entry name" value="CCP"/>
    <property type="match status" value="1"/>
</dbReference>
<dbReference type="GO" id="GO:0006508">
    <property type="term" value="P:proteolysis"/>
    <property type="evidence" value="ECO:0007669"/>
    <property type="project" value="InterPro"/>
</dbReference>
<feature type="disulfide bond" evidence="2">
    <location>
        <begin position="15"/>
        <end position="33"/>
    </location>
</feature>
<evidence type="ECO:0000313" key="8">
    <source>
        <dbReference type="Proteomes" id="UP000789524"/>
    </source>
</evidence>
<dbReference type="InterPro" id="IPR023415">
    <property type="entry name" value="LDLR_class-A_CS"/>
</dbReference>
<dbReference type="InterPro" id="IPR043504">
    <property type="entry name" value="Peptidase_S1_PA_chymotrypsin"/>
</dbReference>
<dbReference type="InterPro" id="IPR018114">
    <property type="entry name" value="TRYPSIN_HIS"/>
</dbReference>
<evidence type="ECO:0000256" key="2">
    <source>
        <dbReference type="PROSITE-ProRule" id="PRU00124"/>
    </source>
</evidence>
<dbReference type="Gene3D" id="4.10.400.10">
    <property type="entry name" value="Low-density Lipoprotein Receptor"/>
    <property type="match status" value="5"/>
</dbReference>
<dbReference type="PROSITE" id="PS00134">
    <property type="entry name" value="TRYPSIN_HIS"/>
    <property type="match status" value="1"/>
</dbReference>
<sequence>MQLLNTFEIPGEFTCSDYVCINQGLVCDGQPDCWDGADELACNGLSNPLSDLMIHRSKRQTQNCRKSQWQCRDGTCIGFDGKCDGLVDCPDSSDETFALCSDMQCQSNWFRCTYGACVDGSAPCNGIQECADNSDELLPRCRNQTVSSRGMFTCDNGQLISSVDICDGKKDCSDGSDETLTTCAGNSCPSYVFRCAYGACVDQNAKCNGVEECADGSDESAELCNKLAPGQPVTPVTKPPTQGGKCLLPPYPQYGSYKVSQYPNAVPGQRYPNVRLDVTCNPGFQTENNNSIFCDNGEWSGAMPACLRFCRLNKHPSVEYRCLLSGNSVTGSRECGSLEPSGTVVTPICRSPNYYSSGVMSNMHCVEGSWDYIAVCKPGLTNITISIDNVQIIITSDNAHVVVNNNGNKEVKVINNISNADRIVFEDRRTSRPNDSRTTTSRPNDSRTTTSRPSPNYDNEIDEGDWRMGSVETYSFQAQTVRPKKCGTITPEGIQLVIGGRSAKRGELPWHAGIYSKLFTPYMQICGGSLISTTTIISAAHCFWSDSKKLLPASEYAVAVGKLYRPYNEKHDADAETSDVADIIIPSRFRGSGANFQDDIALVVVVTPFIYQVFIRPVCLDFDVNFDRTQLSEGNMGKVAGWGLTDKNGKASQVLKVVDLPYVKIEDCYAMSPPTFRAYITSDKICAGYTNGTTLCQGDSGGGLAFPAYELNTQRYYLRGIVSTAPRNDDLCNAHTLTTFTAISKHEHFIKQYL</sequence>
<feature type="disulfide bond" evidence="2">
    <location>
        <begin position="195"/>
        <end position="213"/>
    </location>
</feature>
<dbReference type="Pfam" id="PF00084">
    <property type="entry name" value="Sushi"/>
    <property type="match status" value="1"/>
</dbReference>
<dbReference type="SMART" id="SM00032">
    <property type="entry name" value="CCP"/>
    <property type="match status" value="1"/>
</dbReference>
<dbReference type="CDD" id="cd00112">
    <property type="entry name" value="LDLa"/>
    <property type="match status" value="5"/>
</dbReference>
<proteinExistence type="predicted"/>
<dbReference type="SUPFAM" id="SSF50494">
    <property type="entry name" value="Trypsin-like serine proteases"/>
    <property type="match status" value="1"/>
</dbReference>
<dbReference type="Proteomes" id="UP000789524">
    <property type="component" value="Unassembled WGS sequence"/>
</dbReference>
<keyword evidence="3" id="KW-0768">Sushi</keyword>
<dbReference type="SMART" id="SM00020">
    <property type="entry name" value="Tryp_SPc"/>
    <property type="match status" value="1"/>
</dbReference>
<comment type="caution">
    <text evidence="3">Lacks conserved residue(s) required for the propagation of feature annotation.</text>
</comment>
<dbReference type="PROSITE" id="PS01209">
    <property type="entry name" value="LDLRA_1"/>
    <property type="match status" value="4"/>
</dbReference>
<dbReference type="Pfam" id="PF00057">
    <property type="entry name" value="Ldl_recept_a"/>
    <property type="match status" value="5"/>
</dbReference>
<accession>A0A8J2QW13</accession>
<name>A0A8J2QW13_9NEOP</name>
<evidence type="ECO:0000259" key="6">
    <source>
        <dbReference type="PROSITE" id="PS50923"/>
    </source>
</evidence>
<feature type="disulfide bond" evidence="2">
    <location>
        <begin position="154"/>
        <end position="172"/>
    </location>
</feature>
<dbReference type="PRINTS" id="PR00261">
    <property type="entry name" value="LDLRECEPTOR"/>
</dbReference>
<dbReference type="OrthoDB" id="2019384at2759"/>
<feature type="domain" description="Peptidase S1" evidence="5">
    <location>
        <begin position="497"/>
        <end position="754"/>
    </location>
</feature>
<dbReference type="PROSITE" id="PS50923">
    <property type="entry name" value="SUSHI"/>
    <property type="match status" value="1"/>
</dbReference>
<protein>
    <submittedName>
        <fullName evidence="7">(African queen) hypothetical protein</fullName>
    </submittedName>
</protein>
<feature type="compositionally biased region" description="Basic and acidic residues" evidence="4">
    <location>
        <begin position="425"/>
        <end position="435"/>
    </location>
</feature>
<dbReference type="PROSITE" id="PS50240">
    <property type="entry name" value="TRYPSIN_DOM"/>
    <property type="match status" value="1"/>
</dbReference>
<dbReference type="SUPFAM" id="SSF57424">
    <property type="entry name" value="LDL receptor-like module"/>
    <property type="match status" value="5"/>
</dbReference>
<dbReference type="PANTHER" id="PTHR24252:SF7">
    <property type="entry name" value="HYALIN"/>
    <property type="match status" value="1"/>
</dbReference>
<dbReference type="Gene3D" id="2.40.10.10">
    <property type="entry name" value="Trypsin-like serine proteases"/>
    <property type="match status" value="1"/>
</dbReference>
<evidence type="ECO:0000256" key="1">
    <source>
        <dbReference type="ARBA" id="ARBA00023157"/>
    </source>
</evidence>
<feature type="region of interest" description="Disordered" evidence="4">
    <location>
        <begin position="425"/>
        <end position="463"/>
    </location>
</feature>
<dbReference type="InterPro" id="IPR036055">
    <property type="entry name" value="LDL_receptor-like_sf"/>
</dbReference>
<dbReference type="Pfam" id="PF00089">
    <property type="entry name" value="Trypsin"/>
    <property type="match status" value="1"/>
</dbReference>
<dbReference type="InterPro" id="IPR009003">
    <property type="entry name" value="Peptidase_S1_PA"/>
</dbReference>
<dbReference type="Gene3D" id="2.10.70.10">
    <property type="entry name" value="Complement Module, domain 1"/>
    <property type="match status" value="1"/>
</dbReference>
<dbReference type="AlphaFoldDB" id="A0A8J2QW13"/>
<feature type="disulfide bond" evidence="2">
    <location>
        <begin position="188"/>
        <end position="200"/>
    </location>
</feature>
<keyword evidence="8" id="KW-1185">Reference proteome</keyword>
<comment type="caution">
    <text evidence="7">The sequence shown here is derived from an EMBL/GenBank/DDBJ whole genome shotgun (WGS) entry which is preliminary data.</text>
</comment>
<feature type="domain" description="Sushi" evidence="6">
    <location>
        <begin position="244"/>
        <end position="308"/>
    </location>
</feature>
<dbReference type="InterPro" id="IPR000436">
    <property type="entry name" value="Sushi_SCR_CCP_dom"/>
</dbReference>
<dbReference type="PROSITE" id="PS50068">
    <property type="entry name" value="LDLRA_2"/>
    <property type="match status" value="5"/>
</dbReference>
<dbReference type="CDD" id="cd00190">
    <property type="entry name" value="Tryp_SPc"/>
    <property type="match status" value="1"/>
</dbReference>
<feature type="compositionally biased region" description="Polar residues" evidence="4">
    <location>
        <begin position="436"/>
        <end position="457"/>
    </location>
</feature>
<feature type="disulfide bond" evidence="2">
    <location>
        <begin position="27"/>
        <end position="42"/>
    </location>
</feature>
<evidence type="ECO:0000313" key="7">
    <source>
        <dbReference type="EMBL" id="CAG9574101.1"/>
    </source>
</evidence>
<reference evidence="7" key="1">
    <citation type="submission" date="2021-09" db="EMBL/GenBank/DDBJ databases">
        <authorList>
            <person name="Martin H S."/>
        </authorList>
    </citation>
    <scope>NUCLEOTIDE SEQUENCE</scope>
</reference>
<organism evidence="7 8">
    <name type="scientific">Danaus chrysippus</name>
    <name type="common">African queen</name>
    <dbReference type="NCBI Taxonomy" id="151541"/>
    <lineage>
        <taxon>Eukaryota</taxon>
        <taxon>Metazoa</taxon>
        <taxon>Ecdysozoa</taxon>
        <taxon>Arthropoda</taxon>
        <taxon>Hexapoda</taxon>
        <taxon>Insecta</taxon>
        <taxon>Pterygota</taxon>
        <taxon>Neoptera</taxon>
        <taxon>Endopterygota</taxon>
        <taxon>Lepidoptera</taxon>
        <taxon>Glossata</taxon>
        <taxon>Ditrysia</taxon>
        <taxon>Papilionoidea</taxon>
        <taxon>Nymphalidae</taxon>
        <taxon>Danainae</taxon>
        <taxon>Danaini</taxon>
        <taxon>Danaina</taxon>
        <taxon>Danaus</taxon>
        <taxon>Anosia</taxon>
    </lineage>
</organism>
<dbReference type="PANTHER" id="PTHR24252">
    <property type="entry name" value="ACROSIN-RELATED"/>
    <property type="match status" value="1"/>
</dbReference>
<evidence type="ECO:0000259" key="5">
    <source>
        <dbReference type="PROSITE" id="PS50240"/>
    </source>
</evidence>